<organism evidence="2 3">
    <name type="scientific">Sporolactobacillus shoreicorticis</name>
    <dbReference type="NCBI Taxonomy" id="1923877"/>
    <lineage>
        <taxon>Bacteria</taxon>
        <taxon>Bacillati</taxon>
        <taxon>Bacillota</taxon>
        <taxon>Bacilli</taxon>
        <taxon>Bacillales</taxon>
        <taxon>Sporolactobacillaceae</taxon>
        <taxon>Sporolactobacillus</taxon>
    </lineage>
</organism>
<dbReference type="RefSeq" id="WP_253065690.1">
    <property type="nucleotide sequence ID" value="NZ_JAMXWM010000077.1"/>
</dbReference>
<sequence length="329" mass="37286">MNSRIAIYNRIGDLLDGCKGCPKNWKQSSPEVRCKDCAAYQEMRKLGDSLIKDGLKGNEKYPPKLDMSVAEYRHFRESGKLDKEIAEIKQVSKNTMVNWKKMHKGELKMNPMLTVAKYKELRQTLKTDTKICLETGIEKIDLREWKKAHADELADIPMSGPKPGCKPSPNAKLGKRMSDELKAAKAEISKLKKLREFDAKALSISDGKAGAEYKAMKDKLLANIDALTAELHEENRRRLEAEDENTQLQKDLKEELAKLSEKNNALNAAAQDTESELQAAQDEVWSLNQRLSSIVQGGERVARENKQLKARLQALERYVYILLRPDESA</sequence>
<evidence type="ECO:0000256" key="1">
    <source>
        <dbReference type="SAM" id="Coils"/>
    </source>
</evidence>
<keyword evidence="1" id="KW-0175">Coiled coil</keyword>
<dbReference type="Proteomes" id="UP001597399">
    <property type="component" value="Unassembled WGS sequence"/>
</dbReference>
<dbReference type="EMBL" id="JBHUMQ010000005">
    <property type="protein sequence ID" value="MFD2692620.1"/>
    <property type="molecule type" value="Genomic_DNA"/>
</dbReference>
<proteinExistence type="predicted"/>
<feature type="coiled-coil region" evidence="1">
    <location>
        <begin position="174"/>
        <end position="318"/>
    </location>
</feature>
<comment type="caution">
    <text evidence="2">The sequence shown here is derived from an EMBL/GenBank/DDBJ whole genome shotgun (WGS) entry which is preliminary data.</text>
</comment>
<accession>A0ABW5RYP9</accession>
<gene>
    <name evidence="2" type="ORF">ACFSUE_03035</name>
</gene>
<evidence type="ECO:0000313" key="3">
    <source>
        <dbReference type="Proteomes" id="UP001597399"/>
    </source>
</evidence>
<name>A0ABW5RYP9_9BACL</name>
<reference evidence="3" key="1">
    <citation type="journal article" date="2019" name="Int. J. Syst. Evol. Microbiol.">
        <title>The Global Catalogue of Microorganisms (GCM) 10K type strain sequencing project: providing services to taxonomists for standard genome sequencing and annotation.</title>
        <authorList>
            <consortium name="The Broad Institute Genomics Platform"/>
            <consortium name="The Broad Institute Genome Sequencing Center for Infectious Disease"/>
            <person name="Wu L."/>
            <person name="Ma J."/>
        </authorList>
    </citation>
    <scope>NUCLEOTIDE SEQUENCE [LARGE SCALE GENOMIC DNA]</scope>
    <source>
        <strain evidence="3">TISTR 2466</strain>
    </source>
</reference>
<keyword evidence="3" id="KW-1185">Reference proteome</keyword>
<protein>
    <submittedName>
        <fullName evidence="2">Uncharacterized protein</fullName>
    </submittedName>
</protein>
<evidence type="ECO:0000313" key="2">
    <source>
        <dbReference type="EMBL" id="MFD2692620.1"/>
    </source>
</evidence>